<evidence type="ECO:0000259" key="1">
    <source>
        <dbReference type="Pfam" id="PF13601"/>
    </source>
</evidence>
<proteinExistence type="predicted"/>
<gene>
    <name evidence="2" type="ORF">OU415_30835</name>
</gene>
<reference evidence="2 3" key="1">
    <citation type="submission" date="2022-11" db="EMBL/GenBank/DDBJ databases">
        <title>Draft genome sequence of Saccharopolyspora sp. WRP15-2 isolated from rhizosphere soils of wild rice in Thailand.</title>
        <authorList>
            <person name="Duangmal K."/>
            <person name="Kammanee S."/>
            <person name="Muangham S."/>
        </authorList>
    </citation>
    <scope>NUCLEOTIDE SEQUENCE [LARGE SCALE GENOMIC DNA]</scope>
    <source>
        <strain evidence="2 3">WRP15-2</strain>
    </source>
</reference>
<dbReference type="InterPro" id="IPR036390">
    <property type="entry name" value="WH_DNA-bd_sf"/>
</dbReference>
<evidence type="ECO:0000313" key="3">
    <source>
        <dbReference type="Proteomes" id="UP001210380"/>
    </source>
</evidence>
<dbReference type="PANTHER" id="PTHR37318">
    <property type="entry name" value="BSL7504 PROTEIN"/>
    <property type="match status" value="1"/>
</dbReference>
<protein>
    <submittedName>
        <fullName evidence="2">Transcriptional regulator</fullName>
    </submittedName>
</protein>
<name>A0ABT4V7B0_9PSEU</name>
<keyword evidence="3" id="KW-1185">Reference proteome</keyword>
<dbReference type="Pfam" id="PF13601">
    <property type="entry name" value="HTH_34"/>
    <property type="match status" value="1"/>
</dbReference>
<dbReference type="InterPro" id="IPR027395">
    <property type="entry name" value="WH_DNA-bd_dom"/>
</dbReference>
<feature type="domain" description="Winged helix DNA-binding" evidence="1">
    <location>
        <begin position="19"/>
        <end position="98"/>
    </location>
</feature>
<dbReference type="SUPFAM" id="SSF46785">
    <property type="entry name" value="Winged helix' DNA-binding domain"/>
    <property type="match status" value="1"/>
</dbReference>
<sequence>MKRGEHPRHGLDTLINSPVRLSILAELIAIDGPEFRHVRDTVEITDSCLSKHITKLERSGYVAVRKGSVNGRPRTWLEITPVGRRAYESHLAALEAIIDPTKRS</sequence>
<dbReference type="InterPro" id="IPR036388">
    <property type="entry name" value="WH-like_DNA-bd_sf"/>
</dbReference>
<dbReference type="PANTHER" id="PTHR37318:SF1">
    <property type="entry name" value="BSL7504 PROTEIN"/>
    <property type="match status" value="1"/>
</dbReference>
<dbReference type="RefSeq" id="WP_270952946.1">
    <property type="nucleotide sequence ID" value="NZ_JAQGLA010000078.1"/>
</dbReference>
<dbReference type="Gene3D" id="1.10.10.10">
    <property type="entry name" value="Winged helix-like DNA-binding domain superfamily/Winged helix DNA-binding domain"/>
    <property type="match status" value="1"/>
</dbReference>
<organism evidence="2 3">
    <name type="scientific">Saccharopolyspora oryzae</name>
    <dbReference type="NCBI Taxonomy" id="2997343"/>
    <lineage>
        <taxon>Bacteria</taxon>
        <taxon>Bacillati</taxon>
        <taxon>Actinomycetota</taxon>
        <taxon>Actinomycetes</taxon>
        <taxon>Pseudonocardiales</taxon>
        <taxon>Pseudonocardiaceae</taxon>
        <taxon>Saccharopolyspora</taxon>
    </lineage>
</organism>
<evidence type="ECO:0000313" key="2">
    <source>
        <dbReference type="EMBL" id="MDA3629861.1"/>
    </source>
</evidence>
<dbReference type="EMBL" id="JAQGLA010000078">
    <property type="protein sequence ID" value="MDA3629861.1"/>
    <property type="molecule type" value="Genomic_DNA"/>
</dbReference>
<accession>A0ABT4V7B0</accession>
<dbReference type="Proteomes" id="UP001210380">
    <property type="component" value="Unassembled WGS sequence"/>
</dbReference>
<comment type="caution">
    <text evidence="2">The sequence shown here is derived from an EMBL/GenBank/DDBJ whole genome shotgun (WGS) entry which is preliminary data.</text>
</comment>